<feature type="compositionally biased region" description="Pro residues" evidence="10">
    <location>
        <begin position="79"/>
        <end position="89"/>
    </location>
</feature>
<dbReference type="PANTHER" id="PTHR46681:SF1">
    <property type="entry name" value="KINETOCHORE PROTEIN NDC80 HOMOLOG"/>
    <property type="match status" value="1"/>
</dbReference>
<evidence type="ECO:0000256" key="2">
    <source>
        <dbReference type="ARBA" id="ARBA00022454"/>
    </source>
</evidence>
<keyword evidence="3 8" id="KW-0132">Cell division</keyword>
<dbReference type="Gene3D" id="1.10.418.30">
    <property type="entry name" value="Ncd80 complex, Ncd80 subunit"/>
    <property type="match status" value="1"/>
</dbReference>
<feature type="domain" description="Kinetochore protein Ndc80 CH" evidence="11">
    <location>
        <begin position="138"/>
        <end position="188"/>
    </location>
</feature>
<evidence type="ECO:0000256" key="9">
    <source>
        <dbReference type="SAM" id="Coils"/>
    </source>
</evidence>
<dbReference type="GO" id="GO:0051301">
    <property type="term" value="P:cell division"/>
    <property type="evidence" value="ECO:0007669"/>
    <property type="project" value="UniProtKB-UniRule"/>
</dbReference>
<evidence type="ECO:0000256" key="4">
    <source>
        <dbReference type="ARBA" id="ARBA00022776"/>
    </source>
</evidence>
<evidence type="ECO:0000256" key="6">
    <source>
        <dbReference type="ARBA" id="ARBA00023306"/>
    </source>
</evidence>
<name>A0A8T0NEG8_PANVG</name>
<keyword evidence="6 8" id="KW-0131">Cell cycle</keyword>
<keyword evidence="8" id="KW-0995">Kinetochore</keyword>
<comment type="caution">
    <text evidence="12">The sequence shown here is derived from an EMBL/GenBank/DDBJ whole genome shotgun (WGS) entry which is preliminary data.</text>
</comment>
<keyword evidence="7 8" id="KW-0137">Centromere</keyword>
<keyword evidence="8" id="KW-0539">Nucleus</keyword>
<feature type="compositionally biased region" description="Basic residues" evidence="10">
    <location>
        <begin position="11"/>
        <end position="24"/>
    </location>
</feature>
<evidence type="ECO:0000256" key="8">
    <source>
        <dbReference type="RuleBase" id="RU368072"/>
    </source>
</evidence>
<reference evidence="12" key="1">
    <citation type="submission" date="2020-05" db="EMBL/GenBank/DDBJ databases">
        <title>WGS assembly of Panicum virgatum.</title>
        <authorList>
            <person name="Lovell J.T."/>
            <person name="Jenkins J."/>
            <person name="Shu S."/>
            <person name="Juenger T.E."/>
            <person name="Schmutz J."/>
        </authorList>
    </citation>
    <scope>NUCLEOTIDE SEQUENCE</scope>
    <source>
        <strain evidence="12">AP13</strain>
    </source>
</reference>
<evidence type="ECO:0000313" key="12">
    <source>
        <dbReference type="EMBL" id="KAG2546572.1"/>
    </source>
</evidence>
<proteinExistence type="inferred from homology"/>
<dbReference type="GO" id="GO:0051315">
    <property type="term" value="P:attachment of mitotic spindle microtubules to kinetochore"/>
    <property type="evidence" value="ECO:0007669"/>
    <property type="project" value="UniProtKB-UniRule"/>
</dbReference>
<dbReference type="GO" id="GO:0005634">
    <property type="term" value="C:nucleus"/>
    <property type="evidence" value="ECO:0007669"/>
    <property type="project" value="UniProtKB-SubCell"/>
</dbReference>
<dbReference type="InterPro" id="IPR055260">
    <property type="entry name" value="Ndc80_CH"/>
</dbReference>
<evidence type="ECO:0000313" key="13">
    <source>
        <dbReference type="Proteomes" id="UP000823388"/>
    </source>
</evidence>
<dbReference type="InterPro" id="IPR038273">
    <property type="entry name" value="Ndc80_sf"/>
</dbReference>
<dbReference type="GO" id="GO:0031262">
    <property type="term" value="C:Ndc80 complex"/>
    <property type="evidence" value="ECO:0007669"/>
    <property type="project" value="UniProtKB-UniRule"/>
</dbReference>
<feature type="coiled-coil region" evidence="9">
    <location>
        <begin position="237"/>
        <end position="264"/>
    </location>
</feature>
<sequence>ILRARGEARRQRGPRRRAAHRRPKSSLAPSAAEATPALDSSAIPIRPSATSTPPSAAATPTPPASAAATALPPSARASAPPPTSPTAPRRPPRSASSTPSSAPPSRSAGRSPPRATSRPRSASSSTGIDSPPPPPNEATFEDDLIQALRVLGCPYKITRSALKAPGTPHSWPPLLSVLHWLTIFAQFCDAGASSAAQAPSNDLMIYTAQGYCHFLAGDDEAVEALDKEYQSQARMSAEAAVATLRAAEKEAHELEAEVNKLTSGPSRLEALGAEKEALTADVHKFEAVVTTWKTKVDEKEEALVDLAKELEAKVLDTRRIAAENEDLLKKVDTQAVNVRDVDRMRREMQVIECDIASAENAKAALEDKGWELDAKLVTKLEELEGLAERCNQALKRLKPGIDFQYMINSKGSSLAEMLGPAYKTVLKPALVAHSEENKRIAVSNLAESVDLQKELQGSVKILEEERSNISSLQAKHDKMVARLKLLDREITNDESRCTTDARRMKDELEKKYNDLSSVEKEADKFLKNSEKRLQDAILKDDKETQAAARELLELLDSIAEHKEFMEATIAQRRKELYEAADYIASLASKT</sequence>
<comment type="similarity">
    <text evidence="1 8">Belongs to the NDC80/HEC1 family.</text>
</comment>
<feature type="compositionally biased region" description="Low complexity" evidence="10">
    <location>
        <begin position="93"/>
        <end position="126"/>
    </location>
</feature>
<comment type="subcellular location">
    <subcellularLocation>
        <location evidence="8">Chromosome</location>
        <location evidence="8">Centromere</location>
        <location evidence="8">Kinetochore</location>
    </subcellularLocation>
    <subcellularLocation>
        <location evidence="8">Nucleus</location>
    </subcellularLocation>
</comment>
<evidence type="ECO:0000256" key="5">
    <source>
        <dbReference type="ARBA" id="ARBA00023054"/>
    </source>
</evidence>
<dbReference type="Pfam" id="PF03801">
    <property type="entry name" value="Ndc80_HEC"/>
    <property type="match status" value="1"/>
</dbReference>
<dbReference type="InterPro" id="IPR055307">
    <property type="entry name" value="NDC80_plants"/>
</dbReference>
<keyword evidence="4 8" id="KW-0498">Mitosis</keyword>
<evidence type="ECO:0000256" key="7">
    <source>
        <dbReference type="ARBA" id="ARBA00023328"/>
    </source>
</evidence>
<organism evidence="12 13">
    <name type="scientific">Panicum virgatum</name>
    <name type="common">Blackwell switchgrass</name>
    <dbReference type="NCBI Taxonomy" id="38727"/>
    <lineage>
        <taxon>Eukaryota</taxon>
        <taxon>Viridiplantae</taxon>
        <taxon>Streptophyta</taxon>
        <taxon>Embryophyta</taxon>
        <taxon>Tracheophyta</taxon>
        <taxon>Spermatophyta</taxon>
        <taxon>Magnoliopsida</taxon>
        <taxon>Liliopsida</taxon>
        <taxon>Poales</taxon>
        <taxon>Poaceae</taxon>
        <taxon>PACMAD clade</taxon>
        <taxon>Panicoideae</taxon>
        <taxon>Panicodae</taxon>
        <taxon>Paniceae</taxon>
        <taxon>Panicinae</taxon>
        <taxon>Panicum</taxon>
        <taxon>Panicum sect. Hiantes</taxon>
    </lineage>
</organism>
<feature type="region of interest" description="Disordered" evidence="10">
    <location>
        <begin position="1"/>
        <end position="139"/>
    </location>
</feature>
<dbReference type="EMBL" id="CM029053">
    <property type="protein sequence ID" value="KAG2546572.1"/>
    <property type="molecule type" value="Genomic_DNA"/>
</dbReference>
<feature type="non-terminal residue" evidence="12">
    <location>
        <position position="590"/>
    </location>
</feature>
<comment type="subunit">
    <text evidence="8">Component of the NDC80 complex.</text>
</comment>
<dbReference type="Proteomes" id="UP000823388">
    <property type="component" value="Chromosome 9K"/>
</dbReference>
<dbReference type="AlphaFoldDB" id="A0A8T0NEG8"/>
<comment type="function">
    <text evidence="8">Acts as a component of the essential kinetochore-associated NDC80 complex, which is required for chromosome segregation and spindle checkpoint activity.</text>
</comment>
<keyword evidence="5 9" id="KW-0175">Coiled coil</keyword>
<keyword evidence="13" id="KW-1185">Reference proteome</keyword>
<feature type="compositionally biased region" description="Low complexity" evidence="10">
    <location>
        <begin position="46"/>
        <end position="78"/>
    </location>
</feature>
<gene>
    <name evidence="12" type="ORF">PVAP13_9KG033700</name>
</gene>
<evidence type="ECO:0000256" key="1">
    <source>
        <dbReference type="ARBA" id="ARBA00007050"/>
    </source>
</evidence>
<feature type="compositionally biased region" description="Basic and acidic residues" evidence="10">
    <location>
        <begin position="1"/>
        <end position="10"/>
    </location>
</feature>
<evidence type="ECO:0000256" key="3">
    <source>
        <dbReference type="ARBA" id="ARBA00022618"/>
    </source>
</evidence>
<feature type="coiled-coil region" evidence="9">
    <location>
        <begin position="462"/>
        <end position="521"/>
    </location>
</feature>
<accession>A0A8T0NEG8</accession>
<keyword evidence="2 8" id="KW-0158">Chromosome</keyword>
<feature type="non-terminal residue" evidence="12">
    <location>
        <position position="1"/>
    </location>
</feature>
<protein>
    <recommendedName>
        <fullName evidence="8">Kinetochore protein NDC80</fullName>
    </recommendedName>
</protein>
<evidence type="ECO:0000256" key="10">
    <source>
        <dbReference type="SAM" id="MobiDB-lite"/>
    </source>
</evidence>
<feature type="coiled-coil region" evidence="9">
    <location>
        <begin position="341"/>
        <end position="368"/>
    </location>
</feature>
<dbReference type="PANTHER" id="PTHR46681">
    <property type="entry name" value="KINETOCHORE PROTEIN NDC80 HOMOLOG"/>
    <property type="match status" value="1"/>
</dbReference>
<evidence type="ECO:0000259" key="11">
    <source>
        <dbReference type="Pfam" id="PF03801"/>
    </source>
</evidence>